<keyword evidence="1" id="KW-0560">Oxidoreductase</keyword>
<keyword evidence="2" id="KW-0520">NAD</keyword>
<dbReference type="Gene3D" id="3.30.360.10">
    <property type="entry name" value="Dihydrodipicolinate Reductase, domain 2"/>
    <property type="match status" value="1"/>
</dbReference>
<dbReference type="Gene3D" id="3.40.50.720">
    <property type="entry name" value="NAD(P)-binding Rossmann-like Domain"/>
    <property type="match status" value="1"/>
</dbReference>
<gene>
    <name evidence="5" type="ORF">AAU01_04600</name>
</gene>
<dbReference type="GeneID" id="97302077"/>
<evidence type="ECO:0000259" key="4">
    <source>
        <dbReference type="Pfam" id="PF22725"/>
    </source>
</evidence>
<dbReference type="RefSeq" id="WP_141281282.1">
    <property type="nucleotide sequence ID" value="NZ_BAAAWK010000001.1"/>
</dbReference>
<dbReference type="OrthoDB" id="9800252at2"/>
<dbReference type="SUPFAM" id="SSF51735">
    <property type="entry name" value="NAD(P)-binding Rossmann-fold domains"/>
    <property type="match status" value="1"/>
</dbReference>
<dbReference type="Pfam" id="PF01408">
    <property type="entry name" value="GFO_IDH_MocA"/>
    <property type="match status" value="1"/>
</dbReference>
<evidence type="ECO:0000313" key="6">
    <source>
        <dbReference type="Proteomes" id="UP000317715"/>
    </source>
</evidence>
<dbReference type="PANTHER" id="PTHR43818">
    <property type="entry name" value="BCDNA.GH03377"/>
    <property type="match status" value="1"/>
</dbReference>
<evidence type="ECO:0000259" key="3">
    <source>
        <dbReference type="Pfam" id="PF01408"/>
    </source>
</evidence>
<accession>A0A4Y3NBE1</accession>
<evidence type="ECO:0000256" key="1">
    <source>
        <dbReference type="ARBA" id="ARBA00023002"/>
    </source>
</evidence>
<dbReference type="InterPro" id="IPR050463">
    <property type="entry name" value="Gfo/Idh/MocA_oxidrdct_glycsds"/>
</dbReference>
<dbReference type="InterPro" id="IPR055170">
    <property type="entry name" value="GFO_IDH_MocA-like_dom"/>
</dbReference>
<organism evidence="5 6">
    <name type="scientific">Paenarthrobacter aurescens</name>
    <name type="common">Arthrobacter aurescens</name>
    <dbReference type="NCBI Taxonomy" id="43663"/>
    <lineage>
        <taxon>Bacteria</taxon>
        <taxon>Bacillati</taxon>
        <taxon>Actinomycetota</taxon>
        <taxon>Actinomycetes</taxon>
        <taxon>Micrococcales</taxon>
        <taxon>Micrococcaceae</taxon>
        <taxon>Paenarthrobacter</taxon>
    </lineage>
</organism>
<dbReference type="Proteomes" id="UP000317715">
    <property type="component" value="Unassembled WGS sequence"/>
</dbReference>
<dbReference type="InterPro" id="IPR036291">
    <property type="entry name" value="NAD(P)-bd_dom_sf"/>
</dbReference>
<dbReference type="InterPro" id="IPR000683">
    <property type="entry name" value="Gfo/Idh/MocA-like_OxRdtase_N"/>
</dbReference>
<name>A0A4Y3NBE1_PAEAU</name>
<dbReference type="SUPFAM" id="SSF55347">
    <property type="entry name" value="Glyceraldehyde-3-phosphate dehydrogenase-like, C-terminal domain"/>
    <property type="match status" value="1"/>
</dbReference>
<dbReference type="Pfam" id="PF22725">
    <property type="entry name" value="GFO_IDH_MocA_C3"/>
    <property type="match status" value="1"/>
</dbReference>
<proteinExistence type="predicted"/>
<dbReference type="EMBL" id="BJMD01000002">
    <property type="protein sequence ID" value="GEB17705.1"/>
    <property type="molecule type" value="Genomic_DNA"/>
</dbReference>
<dbReference type="GO" id="GO:0000166">
    <property type="term" value="F:nucleotide binding"/>
    <property type="evidence" value="ECO:0007669"/>
    <property type="project" value="InterPro"/>
</dbReference>
<reference evidence="5 6" key="1">
    <citation type="submission" date="2019-06" db="EMBL/GenBank/DDBJ databases">
        <title>Whole genome shotgun sequence of Paenarthrobacter aurescens NBRC 12136.</title>
        <authorList>
            <person name="Hosoyama A."/>
            <person name="Uohara A."/>
            <person name="Ohji S."/>
            <person name="Ichikawa N."/>
        </authorList>
    </citation>
    <scope>NUCLEOTIDE SEQUENCE [LARGE SCALE GENOMIC DNA]</scope>
    <source>
        <strain evidence="5 6">NBRC 12136</strain>
    </source>
</reference>
<keyword evidence="6" id="KW-1185">Reference proteome</keyword>
<feature type="domain" description="GFO/IDH/MocA-like oxidoreductase" evidence="4">
    <location>
        <begin position="176"/>
        <end position="262"/>
    </location>
</feature>
<dbReference type="GO" id="GO:0016491">
    <property type="term" value="F:oxidoreductase activity"/>
    <property type="evidence" value="ECO:0007669"/>
    <property type="project" value="UniProtKB-KW"/>
</dbReference>
<comment type="caution">
    <text evidence="5">The sequence shown here is derived from an EMBL/GenBank/DDBJ whole genome shotgun (WGS) entry which is preliminary data.</text>
</comment>
<evidence type="ECO:0000313" key="5">
    <source>
        <dbReference type="EMBL" id="GEB17705.1"/>
    </source>
</evidence>
<dbReference type="PANTHER" id="PTHR43818:SF11">
    <property type="entry name" value="BCDNA.GH03377"/>
    <property type="match status" value="1"/>
</dbReference>
<dbReference type="AlphaFoldDB" id="A0A4Y3NBE1"/>
<protein>
    <submittedName>
        <fullName evidence="5">Dehydrogenase</fullName>
    </submittedName>
</protein>
<evidence type="ECO:0000256" key="2">
    <source>
        <dbReference type="ARBA" id="ARBA00023027"/>
    </source>
</evidence>
<feature type="domain" description="Gfo/Idh/MocA-like oxidoreductase N-terminal" evidence="3">
    <location>
        <begin position="15"/>
        <end position="134"/>
    </location>
</feature>
<sequence>MNTPFATIPDDGTPLRVIVVGAGGMGRAWLRTVESSPLVELAGIVDLDLTVAAGAAAWLGRPDLPVGAGTAQLASDVGAQAVINVTVPAAHHPVTTEALAVGLPVLGEKPVASTVAQGLSLAAAAELHGQLFMVSQSRRYNRHLFSAKGLSSSLGSVGIVSAEFFKAPHFGGFRDAMDHPLLLDMAIHQFDMARFLLDADPVSVFCEEYNPSWSWYRGDAGSTAIFEMTGGGRFVFTGSWCSPGQETSWNASWRISGEHGTVLWDGDNEPVSSVPASGDALNADDLNPENPGQEIAGSLRDFVAAVRTGSTPMGRVHQNIMSLAMVEAAILSASTGVRVSVDSLLEDSYQQAILAERDPAVLEVLKSWTSVRSVLTGESVALG</sequence>